<feature type="region of interest" description="Disordered" evidence="1">
    <location>
        <begin position="147"/>
        <end position="207"/>
    </location>
</feature>
<gene>
    <name evidence="2" type="ORF">CBF53_01700</name>
</gene>
<feature type="region of interest" description="Disordered" evidence="1">
    <location>
        <begin position="696"/>
        <end position="715"/>
    </location>
</feature>
<accession>A0ABX4ERS7</accession>
<feature type="region of interest" description="Disordered" evidence="1">
    <location>
        <begin position="1"/>
        <end position="23"/>
    </location>
</feature>
<dbReference type="EMBL" id="NGNV01000005">
    <property type="protein sequence ID" value="OYR88763.1"/>
    <property type="molecule type" value="Genomic_DNA"/>
</dbReference>
<reference evidence="2 3" key="1">
    <citation type="submission" date="2017-09" db="EMBL/GenBank/DDBJ databases">
        <title>Tripartite evolution among Lactobacillus johnsonii, Lactobacillus taiwanensis, Lactobacillus reuteri and their rodent host.</title>
        <authorList>
            <person name="Wang T."/>
            <person name="Knowles S."/>
            <person name="Cheng C."/>
        </authorList>
    </citation>
    <scope>NUCLEOTIDE SEQUENCE [LARGE SCALE GENOMIC DNA]</scope>
    <source>
        <strain evidence="2 3">609u</strain>
    </source>
</reference>
<dbReference type="Pfam" id="PF20585">
    <property type="entry name" value="Pectate_lyase_5"/>
    <property type="match status" value="1"/>
</dbReference>
<dbReference type="InterPro" id="IPR046776">
    <property type="entry name" value="Pectate_lyase_5"/>
</dbReference>
<feature type="compositionally biased region" description="Polar residues" evidence="1">
    <location>
        <begin position="189"/>
        <end position="207"/>
    </location>
</feature>
<keyword evidence="3" id="KW-1185">Reference proteome</keyword>
<feature type="non-terminal residue" evidence="2">
    <location>
        <position position="1015"/>
    </location>
</feature>
<comment type="caution">
    <text evidence="2">The sequence shown here is derived from an EMBL/GenBank/DDBJ whole genome shotgun (WGS) entry which is preliminary data.</text>
</comment>
<feature type="compositionally biased region" description="Basic and acidic residues" evidence="1">
    <location>
        <begin position="165"/>
        <end position="188"/>
    </location>
</feature>
<dbReference type="Proteomes" id="UP000216316">
    <property type="component" value="Unassembled WGS sequence"/>
</dbReference>
<protein>
    <submittedName>
        <fullName evidence="2">Uncharacterized protein</fullName>
    </submittedName>
</protein>
<organism evidence="2 3">
    <name type="scientific">Lactobacillus taiwanensis</name>
    <dbReference type="NCBI Taxonomy" id="508451"/>
    <lineage>
        <taxon>Bacteria</taxon>
        <taxon>Bacillati</taxon>
        <taxon>Bacillota</taxon>
        <taxon>Bacilli</taxon>
        <taxon>Lactobacillales</taxon>
        <taxon>Lactobacillaceae</taxon>
        <taxon>Lactobacillus</taxon>
    </lineage>
</organism>
<dbReference type="InterPro" id="IPR011990">
    <property type="entry name" value="TPR-like_helical_dom_sf"/>
</dbReference>
<evidence type="ECO:0000313" key="2">
    <source>
        <dbReference type="EMBL" id="OYR88763.1"/>
    </source>
</evidence>
<feature type="region of interest" description="Disordered" evidence="1">
    <location>
        <begin position="975"/>
        <end position="1015"/>
    </location>
</feature>
<proteinExistence type="predicted"/>
<sequence length="1015" mass="106896">MRKENLRKNRKQGNKYIDPNELKNGDDPNVYFKELAGLAAILGTGIGGPAIFLNDRVYAAKNSVDPKSQIVGSVSTSTQIDANNKINSKSKGKEVSISNSEAQSISNFNSRSLLISQSTSSSLKESLSRSQSTSTSLKQSLSYSQSTSELHSLNNSHVKKASLGSEKRKVSQSHLRDSKSLSNHEKTSETVSSISHDNNNTNLGKTNYTRVSSNTILEKQNSINNVNSLSLSNGQIIEMVPQIPVVFNKNTTDSKSQSINKLNLNNVFASVDQANTGVNENTAEVSNGTEFQTALNNSNISLIRLTDNIDLGQSGMGDLQIPPRNLTIEGKGHDLNLGDNCIWLNNWLDNSTSSKTTTIVKSLNLYTANERGGFALTGSGAETLIYDNVHATGGAAVMADTFASSGYLKTFEVQGHTTIDGVSSYQYNGNTYYTSSANFVGHGTLIYAGNDLIVDDDASLIINNSMSPYDVAMLADNGEHAVEVGKNATLEINNTYSGYSGGQIWNNVGNIALTNSNGRFIAGENSYINLSTSGANIYFASGSSNNIVTFNSGTATKFSGNQNIYFGGSENVVNIDDPDYVVLNTSSGTTYATDSNAVVNATNTNVIVTNDGITRESNYFTNNQSSVNGTTYSVGTTIGEQNDGKASVASVMNDINKNGTTQVEYMSGSKHSESISYSISTSESVSTSFVESISRSTSQSLSRSGSKSLSESLSNSVSQSEILSNSVSMSESLSNSVSMSDSLSNSVSMSDSLSNSVSMSDSLSNSVSMSESLSNSVSMSDSLSNSVSMSDSLSNSVSMSESLSNSVSMSESLSNSVSMSESLSNSVSMSESLSNSVSMSESLSNSVSMSESLSNSVSMSDSLSNSVSMSESLSNSVSMSESLSNSVSMSDSLSNSVSMSESLSNSVSMSESLSNSVSMSESLSNSVSMSESLSNSVSMSESLSNSVSMSESLSNSVSMSESLSNSVSMSESLSNSVSMSDSLSNSVSMSESLSNSVSMSESLSNSVSMSDSLSN</sequence>
<feature type="region of interest" description="Disordered" evidence="1">
    <location>
        <begin position="736"/>
        <end position="761"/>
    </location>
</feature>
<name>A0ABX4ERS7_9LACO</name>
<evidence type="ECO:0000313" key="3">
    <source>
        <dbReference type="Proteomes" id="UP000216316"/>
    </source>
</evidence>
<evidence type="ECO:0000256" key="1">
    <source>
        <dbReference type="SAM" id="MobiDB-lite"/>
    </source>
</evidence>
<dbReference type="Gene3D" id="1.25.40.10">
    <property type="entry name" value="Tetratricopeptide repeat domain"/>
    <property type="match status" value="1"/>
</dbReference>